<gene>
    <name evidence="1" type="ORF">R69776_05171</name>
</gene>
<proteinExistence type="predicted"/>
<organism evidence="1 2">
    <name type="scientific">Paraburkholderia nemoris</name>
    <dbReference type="NCBI Taxonomy" id="2793076"/>
    <lineage>
        <taxon>Bacteria</taxon>
        <taxon>Pseudomonadati</taxon>
        <taxon>Pseudomonadota</taxon>
        <taxon>Betaproteobacteria</taxon>
        <taxon>Burkholderiales</taxon>
        <taxon>Burkholderiaceae</taxon>
        <taxon>Paraburkholderia</taxon>
    </lineage>
</organism>
<evidence type="ECO:0000313" key="2">
    <source>
        <dbReference type="Proteomes" id="UP000673821"/>
    </source>
</evidence>
<name>A0ABN7MEY6_9BURK</name>
<sequence length="243" mass="28433">MHAPKLPDTEEFRRQLLGFNEKVWRLEHSRFFSGPAVTFSLNRVPTKILSAEEVVGKDGELVWKLEMQMEVSNVDLQHYDRENVEAFILTYRMLTQNNDRYSIARLAENYKIAHNFVRDAFTYAREQNSSFLAEGSSFHLKGIPVTNRDILDTVIYGELAHSNKHKAETFERWTRWPAHEKMIWLVFDQALRCSMEILQHLRDINTATLMAHFGVRVRDESVFRRLQDKGILSKDATFTAPND</sequence>
<reference evidence="1 2" key="1">
    <citation type="submission" date="2021-02" db="EMBL/GenBank/DDBJ databases">
        <authorList>
            <person name="Vanwijnsberghe S."/>
        </authorList>
    </citation>
    <scope>NUCLEOTIDE SEQUENCE [LARGE SCALE GENOMIC DNA]</scope>
    <source>
        <strain evidence="1 2">R-69776</strain>
    </source>
</reference>
<accession>A0ABN7MEY6</accession>
<comment type="caution">
    <text evidence="1">The sequence shown here is derived from an EMBL/GenBank/DDBJ whole genome shotgun (WGS) entry which is preliminary data.</text>
</comment>
<dbReference type="Proteomes" id="UP000673821">
    <property type="component" value="Unassembled WGS sequence"/>
</dbReference>
<dbReference type="RefSeq" id="WP_200660004.1">
    <property type="nucleotide sequence ID" value="NZ_CAJNBH010000016.1"/>
</dbReference>
<dbReference type="EMBL" id="CAJNBH010000016">
    <property type="protein sequence ID" value="CAE6800006.1"/>
    <property type="molecule type" value="Genomic_DNA"/>
</dbReference>
<protein>
    <submittedName>
        <fullName evidence="1">Uncharacterized protein</fullName>
    </submittedName>
</protein>
<evidence type="ECO:0000313" key="1">
    <source>
        <dbReference type="EMBL" id="CAE6800006.1"/>
    </source>
</evidence>
<keyword evidence="2" id="KW-1185">Reference proteome</keyword>